<dbReference type="Pfam" id="PF00400">
    <property type="entry name" value="WD40"/>
    <property type="match status" value="1"/>
</dbReference>
<dbReference type="InterPro" id="IPR050498">
    <property type="entry name" value="Ycf3"/>
</dbReference>
<gene>
    <name evidence="5" type="ORF">METZ01_LOCUS91945</name>
</gene>
<dbReference type="GO" id="GO:0046813">
    <property type="term" value="P:receptor-mediated virion attachment to host cell"/>
    <property type="evidence" value="ECO:0007669"/>
    <property type="project" value="TreeGrafter"/>
</dbReference>
<evidence type="ECO:0000256" key="3">
    <source>
        <dbReference type="ARBA" id="ARBA00022803"/>
    </source>
</evidence>
<sequence length="1075" mass="120332">HLWPSAPRESSNLPVEKGWYSKIEFNSKSDLLIAAKRIEEDNNNHIIQFWETESRSKTHEIEYPYAVKNIIAHPRQNIAIAQTTNTLAHVLSLDQKTIIGSIDHECIVGARGAAFSKDKHTLGIAKEKSAYAWDWNTQKLLNTINCQNFIYSISLSDDSNLLCAGELSSNEANVWEISTGNKICGPLKHENVVLNSIFYNQNNQSLLITASADNKIRIWNLPNGKLLRTTGDENWPVYIDQTDNLFLTAGVGNDSYPSSIRIWNMENMSKQLPAIPYRGAIYASRFMNSGKIAAAADNKGNFQAWDSSTGKPLIQPIKDMYWVKISNDEYYASSAANALRIYRIPREVNNAPNWFADFIEAISGQALSESGIAKDVSKEKLQESIDFITSLDDSKAVTEWAKWFISNPVNRTSSPNNNKSFQELISAKSKSSNLDELREALTLDPTKGVIYSRIARSIAQPVESPRTETIDHVIDDNLKSWYVNYDTLNSGVIIELSNPSPIHGIRIHVHRIFDRNPKSFELAISEDNINFNVVETGQIPLFTGKLLTFEKAFNKPIDSKYVRITFPTVRNAGTLDHFSVLHGLELSELELLGANGNDITKSTDLIKPTNNEHKNYNSPAEHYALTGTKLEPNIPETWWSLADVYDLMGKHNLARQATDKALALNPNDPNALLVSSLLRERAAGKEKLDQMSEFSKAIEIISNSKAEFDYLDPLLQSVYDLKSYQSTNLTQLALSTAQKKIWGNEGVFAVLLSEYAASTSGEIQALIDYTRVLFYRSENEKALGLLDNALKDNPNNPELLFNLGGVYRSLSKTTLALQAYQKASRLFKTDNADSLRNRRIAFASASSILFQQGKRVEAYQERIKGKIILRQKSTESKYIDLSTKYNGALNERWYALSSSSGGLSLLPTGLTEFDGTKYDIRGIVQLSGRQLQNAFGGNNPFPRSVKNIDFSNQTYRSINFLHATTWTDPDGTPVANYVINYSDGTRHVLPIVYGEHVRDWVINPNIGLLETPKSKIGWRSSNIALFQTTWTNPHPQKEIQSIDLESEMSFSNVFIIGITGNPDSAGEGESPSNNN</sequence>
<dbReference type="Pfam" id="PF13181">
    <property type="entry name" value="TPR_8"/>
    <property type="match status" value="1"/>
</dbReference>
<dbReference type="InterPro" id="IPR019775">
    <property type="entry name" value="WD40_repeat_CS"/>
</dbReference>
<dbReference type="Gene3D" id="1.25.40.10">
    <property type="entry name" value="Tetratricopeptide repeat domain"/>
    <property type="match status" value="2"/>
</dbReference>
<evidence type="ECO:0000259" key="4">
    <source>
        <dbReference type="PROSITE" id="PS50022"/>
    </source>
</evidence>
<dbReference type="GO" id="GO:0009279">
    <property type="term" value="C:cell outer membrane"/>
    <property type="evidence" value="ECO:0007669"/>
    <property type="project" value="TreeGrafter"/>
</dbReference>
<dbReference type="InterPro" id="IPR011990">
    <property type="entry name" value="TPR-like_helical_dom_sf"/>
</dbReference>
<name>A0A381VGE2_9ZZZZ</name>
<dbReference type="Gene3D" id="2.60.120.260">
    <property type="entry name" value="Galactose-binding domain-like"/>
    <property type="match status" value="1"/>
</dbReference>
<dbReference type="EMBL" id="UINC01008692">
    <property type="protein sequence ID" value="SVA39091.1"/>
    <property type="molecule type" value="Genomic_DNA"/>
</dbReference>
<dbReference type="SMART" id="SM00320">
    <property type="entry name" value="WD40"/>
    <property type="match status" value="3"/>
</dbReference>
<keyword evidence="2" id="KW-0677">Repeat</keyword>
<dbReference type="SUPFAM" id="SSF50978">
    <property type="entry name" value="WD40 repeat-like"/>
    <property type="match status" value="1"/>
</dbReference>
<keyword evidence="3" id="KW-0802">TPR repeat</keyword>
<organism evidence="5">
    <name type="scientific">marine metagenome</name>
    <dbReference type="NCBI Taxonomy" id="408172"/>
    <lineage>
        <taxon>unclassified sequences</taxon>
        <taxon>metagenomes</taxon>
        <taxon>ecological metagenomes</taxon>
    </lineage>
</organism>
<dbReference type="Pfam" id="PF13432">
    <property type="entry name" value="TPR_16"/>
    <property type="match status" value="1"/>
</dbReference>
<feature type="domain" description="F5/8 type C" evidence="4">
    <location>
        <begin position="429"/>
        <end position="594"/>
    </location>
</feature>
<dbReference type="PROSITE" id="PS00678">
    <property type="entry name" value="WD_REPEATS_1"/>
    <property type="match status" value="1"/>
</dbReference>
<dbReference type="InterPro" id="IPR000421">
    <property type="entry name" value="FA58C"/>
</dbReference>
<reference evidence="5" key="1">
    <citation type="submission" date="2018-05" db="EMBL/GenBank/DDBJ databases">
        <authorList>
            <person name="Lanie J.A."/>
            <person name="Ng W.-L."/>
            <person name="Kazmierczak K.M."/>
            <person name="Andrzejewski T.M."/>
            <person name="Davidsen T.M."/>
            <person name="Wayne K.J."/>
            <person name="Tettelin H."/>
            <person name="Glass J.I."/>
            <person name="Rusch D."/>
            <person name="Podicherti R."/>
            <person name="Tsui H.-C.T."/>
            <person name="Winkler M.E."/>
        </authorList>
    </citation>
    <scope>NUCLEOTIDE SEQUENCE</scope>
</reference>
<dbReference type="InterPro" id="IPR008979">
    <property type="entry name" value="Galactose-bd-like_sf"/>
</dbReference>
<dbReference type="SUPFAM" id="SSF48452">
    <property type="entry name" value="TPR-like"/>
    <property type="match status" value="1"/>
</dbReference>
<dbReference type="Pfam" id="PF00754">
    <property type="entry name" value="F5_F8_type_C"/>
    <property type="match status" value="1"/>
</dbReference>
<dbReference type="SUPFAM" id="SSF49785">
    <property type="entry name" value="Galactose-binding domain-like"/>
    <property type="match status" value="1"/>
</dbReference>
<evidence type="ECO:0000256" key="2">
    <source>
        <dbReference type="ARBA" id="ARBA00022737"/>
    </source>
</evidence>
<dbReference type="InterPro" id="IPR019734">
    <property type="entry name" value="TPR_rpt"/>
</dbReference>
<feature type="non-terminal residue" evidence="5">
    <location>
        <position position="1"/>
    </location>
</feature>
<dbReference type="PROSITE" id="PS50082">
    <property type="entry name" value="WD_REPEATS_2"/>
    <property type="match status" value="1"/>
</dbReference>
<dbReference type="PANTHER" id="PTHR44858:SF1">
    <property type="entry name" value="UDP-N-ACETYLGLUCOSAMINE--PEPTIDE N-ACETYLGLUCOSAMINYLTRANSFERASE SPINDLY-RELATED"/>
    <property type="match status" value="1"/>
</dbReference>
<dbReference type="InterPro" id="IPR001680">
    <property type="entry name" value="WD40_rpt"/>
</dbReference>
<evidence type="ECO:0000313" key="5">
    <source>
        <dbReference type="EMBL" id="SVA39091.1"/>
    </source>
</evidence>
<proteinExistence type="predicted"/>
<dbReference type="AlphaFoldDB" id="A0A381VGE2"/>
<protein>
    <recommendedName>
        <fullName evidence="4">F5/8 type C domain-containing protein</fullName>
    </recommendedName>
</protein>
<keyword evidence="1" id="KW-0853">WD repeat</keyword>
<accession>A0A381VGE2</accession>
<dbReference type="InterPro" id="IPR015943">
    <property type="entry name" value="WD40/YVTN_repeat-like_dom_sf"/>
</dbReference>
<dbReference type="PROSITE" id="PS50005">
    <property type="entry name" value="TPR"/>
    <property type="match status" value="2"/>
</dbReference>
<dbReference type="PROSITE" id="PS50022">
    <property type="entry name" value="FA58C_3"/>
    <property type="match status" value="1"/>
</dbReference>
<dbReference type="PANTHER" id="PTHR44858">
    <property type="entry name" value="TETRATRICOPEPTIDE REPEAT PROTEIN 6"/>
    <property type="match status" value="1"/>
</dbReference>
<dbReference type="Gene3D" id="2.130.10.10">
    <property type="entry name" value="YVTN repeat-like/Quinoprotein amine dehydrogenase"/>
    <property type="match status" value="2"/>
</dbReference>
<dbReference type="InterPro" id="IPR036322">
    <property type="entry name" value="WD40_repeat_dom_sf"/>
</dbReference>
<evidence type="ECO:0000256" key="1">
    <source>
        <dbReference type="ARBA" id="ARBA00022574"/>
    </source>
</evidence>
<dbReference type="SMART" id="SM00028">
    <property type="entry name" value="TPR"/>
    <property type="match status" value="2"/>
</dbReference>